<organism evidence="1 2">
    <name type="scientific">Peribacillus frigoritolerans</name>
    <dbReference type="NCBI Taxonomy" id="450367"/>
    <lineage>
        <taxon>Bacteria</taxon>
        <taxon>Bacillati</taxon>
        <taxon>Bacillota</taxon>
        <taxon>Bacilli</taxon>
        <taxon>Bacillales</taxon>
        <taxon>Bacillaceae</taxon>
        <taxon>Peribacillus</taxon>
    </lineage>
</organism>
<proteinExistence type="predicted"/>
<evidence type="ECO:0000313" key="1">
    <source>
        <dbReference type="EMBL" id="MBR8645748.1"/>
    </source>
</evidence>
<gene>
    <name evidence="1" type="ORF">KEH51_22365</name>
</gene>
<dbReference type="Gene3D" id="2.160.20.10">
    <property type="entry name" value="Single-stranded right-handed beta-helix, Pectin lyase-like"/>
    <property type="match status" value="1"/>
</dbReference>
<comment type="caution">
    <text evidence="1">The sequence shown here is derived from an EMBL/GenBank/DDBJ whole genome shotgun (WGS) entry which is preliminary data.</text>
</comment>
<sequence>MFPGTYPEQITIPAGKDNLTIISQTPQAAIITPPPIGLIGNFSIVTVNARCTTISGFTITGPSTTQGNLRNGIFVTMGVQQ</sequence>
<dbReference type="SUPFAM" id="SSF51126">
    <property type="entry name" value="Pectin lyase-like"/>
    <property type="match status" value="1"/>
</dbReference>
<accession>A0A941FJ85</accession>
<dbReference type="EMBL" id="JAGTPW010000049">
    <property type="protein sequence ID" value="MBR8645748.1"/>
    <property type="molecule type" value="Genomic_DNA"/>
</dbReference>
<dbReference type="Proteomes" id="UP000680045">
    <property type="component" value="Unassembled WGS sequence"/>
</dbReference>
<reference evidence="1" key="1">
    <citation type="submission" date="2021-04" db="EMBL/GenBank/DDBJ databases">
        <title>Whole genome sequencing of Enterococci isolates from hospitalized patients.</title>
        <authorList>
            <person name="Ogoti B.M."/>
            <person name="Onyambu F.G."/>
        </authorList>
    </citation>
    <scope>NUCLEOTIDE SEQUENCE</scope>
    <source>
        <strain evidence="1">242</strain>
    </source>
</reference>
<evidence type="ECO:0000313" key="2">
    <source>
        <dbReference type="Proteomes" id="UP000680045"/>
    </source>
</evidence>
<dbReference type="InterPro" id="IPR011050">
    <property type="entry name" value="Pectin_lyase_fold/virulence"/>
</dbReference>
<dbReference type="InterPro" id="IPR012334">
    <property type="entry name" value="Pectin_lyas_fold"/>
</dbReference>
<name>A0A941FJ85_9BACI</name>
<dbReference type="AlphaFoldDB" id="A0A941FJ85"/>
<protein>
    <submittedName>
        <fullName evidence="1">Uncharacterized protein</fullName>
    </submittedName>
</protein>